<reference evidence="2" key="1">
    <citation type="journal article" date="2020" name="mSystems">
        <title>Genome- and Community-Level Interaction Insights into Carbon Utilization and Element Cycling Functions of Hydrothermarchaeota in Hydrothermal Sediment.</title>
        <authorList>
            <person name="Zhou Z."/>
            <person name="Liu Y."/>
            <person name="Xu W."/>
            <person name="Pan J."/>
            <person name="Luo Z.H."/>
            <person name="Li M."/>
        </authorList>
    </citation>
    <scope>NUCLEOTIDE SEQUENCE [LARGE SCALE GENOMIC DNA]</scope>
    <source>
        <strain evidence="2">SpSt-754</strain>
    </source>
</reference>
<dbReference type="PANTHER" id="PTHR42760:SF40">
    <property type="entry name" value="3-OXOACYL-[ACYL-CARRIER-PROTEIN] REDUCTASE, CHLOROPLASTIC"/>
    <property type="match status" value="1"/>
</dbReference>
<dbReference type="AlphaFoldDB" id="A0A7V3KPB8"/>
<dbReference type="PANTHER" id="PTHR42760">
    <property type="entry name" value="SHORT-CHAIN DEHYDROGENASES/REDUCTASES FAMILY MEMBER"/>
    <property type="match status" value="1"/>
</dbReference>
<sequence>MLKEGEVKLKGKVALITGAARAIGRSHALHLARLGADVVINDINLESFKEYGQKITAPSVIEEVRVMGVRCIGIEADITKKSQVDNMVKKVLNEFGHIDILINNAGGLAGEVMNSYASIVPEDDIRATMDRNLIGTIFCCQAVSEPMKRQKWGRIVNTASQAALQAQPRGFYASYGAAKAGVIAYTKYLAQELAPYGILVNCIAPAYVRTERLEQKVFSLPGMKEQLIAQIPLGRMAEPEDISKVVEFFVTDLSDYVTGQCLSVCGGAIRF</sequence>
<dbReference type="GO" id="GO:0016616">
    <property type="term" value="F:oxidoreductase activity, acting on the CH-OH group of donors, NAD or NADP as acceptor"/>
    <property type="evidence" value="ECO:0007669"/>
    <property type="project" value="TreeGrafter"/>
</dbReference>
<dbReference type="FunFam" id="3.40.50.720:FF:000084">
    <property type="entry name" value="Short-chain dehydrogenase reductase"/>
    <property type="match status" value="1"/>
</dbReference>
<comment type="caution">
    <text evidence="2">The sequence shown here is derived from an EMBL/GenBank/DDBJ whole genome shotgun (WGS) entry which is preliminary data.</text>
</comment>
<dbReference type="PRINTS" id="PR00080">
    <property type="entry name" value="SDRFAMILY"/>
</dbReference>
<dbReference type="PRINTS" id="PR00081">
    <property type="entry name" value="GDHRDH"/>
</dbReference>
<dbReference type="GO" id="GO:0030497">
    <property type="term" value="P:fatty acid elongation"/>
    <property type="evidence" value="ECO:0007669"/>
    <property type="project" value="TreeGrafter"/>
</dbReference>
<dbReference type="Gene3D" id="3.40.50.720">
    <property type="entry name" value="NAD(P)-binding Rossmann-like Domain"/>
    <property type="match status" value="1"/>
</dbReference>
<name>A0A7V3KPB8_UNCW3</name>
<accession>A0A7V3KPB8</accession>
<dbReference type="Pfam" id="PF13561">
    <property type="entry name" value="adh_short_C2"/>
    <property type="match status" value="1"/>
</dbReference>
<proteinExistence type="inferred from homology"/>
<evidence type="ECO:0000313" key="2">
    <source>
        <dbReference type="EMBL" id="HGB36379.1"/>
    </source>
</evidence>
<dbReference type="EMBL" id="DTGD01000214">
    <property type="protein sequence ID" value="HGB36379.1"/>
    <property type="molecule type" value="Genomic_DNA"/>
</dbReference>
<dbReference type="CDD" id="cd05233">
    <property type="entry name" value="SDR_c"/>
    <property type="match status" value="1"/>
</dbReference>
<dbReference type="SUPFAM" id="SSF51735">
    <property type="entry name" value="NAD(P)-binding Rossmann-fold domains"/>
    <property type="match status" value="1"/>
</dbReference>
<comment type="similarity">
    <text evidence="1">Belongs to the short-chain dehydrogenases/reductases (SDR) family.</text>
</comment>
<gene>
    <name evidence="2" type="ORF">ENV38_05700</name>
</gene>
<dbReference type="InterPro" id="IPR036291">
    <property type="entry name" value="NAD(P)-bd_dom_sf"/>
</dbReference>
<dbReference type="InterPro" id="IPR002347">
    <property type="entry name" value="SDR_fam"/>
</dbReference>
<protein>
    <submittedName>
        <fullName evidence="2">SDR family oxidoreductase</fullName>
    </submittedName>
</protein>
<organism evidence="2">
    <name type="scientific">candidate division WOR-3 bacterium</name>
    <dbReference type="NCBI Taxonomy" id="2052148"/>
    <lineage>
        <taxon>Bacteria</taxon>
        <taxon>Bacteria division WOR-3</taxon>
    </lineage>
</organism>
<evidence type="ECO:0000256" key="1">
    <source>
        <dbReference type="ARBA" id="ARBA00006484"/>
    </source>
</evidence>